<protein>
    <recommendedName>
        <fullName evidence="4">HNH nuclease domain-containing protein</fullName>
    </recommendedName>
</protein>
<dbReference type="EMBL" id="JANVFT010000036">
    <property type="protein sequence ID" value="KAJ4493208.1"/>
    <property type="molecule type" value="Genomic_DNA"/>
</dbReference>
<evidence type="ECO:0000313" key="3">
    <source>
        <dbReference type="Proteomes" id="UP001150217"/>
    </source>
</evidence>
<accession>A0ABQ8VHH8</accession>
<keyword evidence="3" id="KW-1185">Reference proteome</keyword>
<comment type="caution">
    <text evidence="2">The sequence shown here is derived from an EMBL/GenBank/DDBJ whole genome shotgun (WGS) entry which is preliminary data.</text>
</comment>
<name>A0ABQ8VHH8_9AGAR</name>
<evidence type="ECO:0000313" key="2">
    <source>
        <dbReference type="EMBL" id="KAJ4493208.1"/>
    </source>
</evidence>
<evidence type="ECO:0000256" key="1">
    <source>
        <dbReference type="SAM" id="MobiDB-lite"/>
    </source>
</evidence>
<feature type="compositionally biased region" description="Acidic residues" evidence="1">
    <location>
        <begin position="262"/>
        <end position="290"/>
    </location>
</feature>
<dbReference type="Proteomes" id="UP001150217">
    <property type="component" value="Unassembled WGS sequence"/>
</dbReference>
<gene>
    <name evidence="2" type="ORF">C8R41DRAFT_764871</name>
</gene>
<sequence length="297" mass="34055">MQREFDGDTHETFTDDDRKYIRLKDRKLVELQTLRVNYTTYDVRRDQDSINPRNHADVMVLSPEDEPGAHPYWYARVLRIFRVQVISTHPLASTAHTGPQEMELLWVRWLGVEPGYCSGDRYACLPKVGFVDEADPFAFGFLDPAHIIRGCHLMPSFSDGRTSDLLQTSEPTVARKKGEVDDWQFFYIGIFVDRDMYMRYFPGGGVGHTTNRKFFKDVAEDAEELDGEPTGNQSPDEDDELYFPLDSELPLSDKEEMLGSSSDEENEDESDEEDEVEDGSDGTDIDDWQWDDGYGSA</sequence>
<evidence type="ECO:0008006" key="4">
    <source>
        <dbReference type="Google" id="ProtNLM"/>
    </source>
</evidence>
<reference evidence="2" key="1">
    <citation type="submission" date="2022-08" db="EMBL/GenBank/DDBJ databases">
        <title>A Global Phylogenomic Analysis of the Shiitake Genus Lentinula.</title>
        <authorList>
            <consortium name="DOE Joint Genome Institute"/>
            <person name="Sierra-Patev S."/>
            <person name="Min B."/>
            <person name="Naranjo-Ortiz M."/>
            <person name="Looney B."/>
            <person name="Konkel Z."/>
            <person name="Slot J.C."/>
            <person name="Sakamoto Y."/>
            <person name="Steenwyk J.L."/>
            <person name="Rokas A."/>
            <person name="Carro J."/>
            <person name="Camarero S."/>
            <person name="Ferreira P."/>
            <person name="Molpeceres G."/>
            <person name="Ruiz-Duenas F.J."/>
            <person name="Serrano A."/>
            <person name="Henrissat B."/>
            <person name="Drula E."/>
            <person name="Hughes K.W."/>
            <person name="Mata J.L."/>
            <person name="Ishikawa N.K."/>
            <person name="Vargas-Isla R."/>
            <person name="Ushijima S."/>
            <person name="Smith C.A."/>
            <person name="Ahrendt S."/>
            <person name="Andreopoulos W."/>
            <person name="He G."/>
            <person name="Labutti K."/>
            <person name="Lipzen A."/>
            <person name="Ng V."/>
            <person name="Riley R."/>
            <person name="Sandor L."/>
            <person name="Barry K."/>
            <person name="Martinez A.T."/>
            <person name="Xiao Y."/>
            <person name="Gibbons J.G."/>
            <person name="Terashima K."/>
            <person name="Grigoriev I.V."/>
            <person name="Hibbett D.S."/>
        </authorList>
    </citation>
    <scope>NUCLEOTIDE SEQUENCE</scope>
    <source>
        <strain evidence="2">RHP3577 ss4</strain>
    </source>
</reference>
<proteinExistence type="predicted"/>
<feature type="region of interest" description="Disordered" evidence="1">
    <location>
        <begin position="222"/>
        <end position="297"/>
    </location>
</feature>
<organism evidence="2 3">
    <name type="scientific">Lentinula lateritia</name>
    <dbReference type="NCBI Taxonomy" id="40482"/>
    <lineage>
        <taxon>Eukaryota</taxon>
        <taxon>Fungi</taxon>
        <taxon>Dikarya</taxon>
        <taxon>Basidiomycota</taxon>
        <taxon>Agaricomycotina</taxon>
        <taxon>Agaricomycetes</taxon>
        <taxon>Agaricomycetidae</taxon>
        <taxon>Agaricales</taxon>
        <taxon>Marasmiineae</taxon>
        <taxon>Omphalotaceae</taxon>
        <taxon>Lentinula</taxon>
    </lineage>
</organism>